<dbReference type="AlphaFoldDB" id="A0A0G4B255"/>
<comment type="similarity">
    <text evidence="1">Belongs to the CdaR family.</text>
</comment>
<dbReference type="InterPro" id="IPR051448">
    <property type="entry name" value="CdaR-like_regulators"/>
</dbReference>
<feature type="domain" description="PucR C-terminal helix-turn-helix" evidence="2">
    <location>
        <begin position="310"/>
        <end position="366"/>
    </location>
</feature>
<proteinExistence type="inferred from homology"/>
<dbReference type="Pfam" id="PF13556">
    <property type="entry name" value="HTH_30"/>
    <property type="match status" value="1"/>
</dbReference>
<sequence length="372" mass="42597">MYTNMNDSALKTHKINAHVDGNDIVILNNDGCCIASSSHEKIGSFIDFNPEEQSITQLIIDNQKKASLSYNSKQFNNNEIELLKNLAKVTIEQYIGKIFLPTTSIDQFVTQILEKPLLKEDIALFNDQAQSFGLNTELNRIAILVEIENFAEDILDSADSNYNPDEIIKDWKNKINNCICGFFTLKTDMFTAYTGHGRFVVFKEINTNMETFTKLMKSAYLSIFGPIIESDKDNLHVGFSNCHRGIDGLRESYQEALQALTLGRKFIRKKDQSYYYGDLGTLRILTEEDEGKKKSFALEVLEPLDKEALRLTLETFFNEDMDIKKTASRLRIHPNTVNYRLGKIAEHLGLDPKIFRQAFELRIALLTDRIFN</sequence>
<organism evidence="4 5">
    <name type="scientific">Berkelbacteria bacterium GW2011_GWE1_39_12</name>
    <dbReference type="NCBI Taxonomy" id="1618337"/>
    <lineage>
        <taxon>Bacteria</taxon>
        <taxon>Candidatus Berkelbacteria</taxon>
    </lineage>
</organism>
<dbReference type="InterPro" id="IPR025736">
    <property type="entry name" value="PucR_C-HTH_dom"/>
</dbReference>
<dbReference type="KEGG" id="bbgw:UT28_C0001G0220"/>
<protein>
    <submittedName>
        <fullName evidence="4">Transcriptional regulator CdaR, carbohydrate diacid regulator</fullName>
    </submittedName>
</protein>
<evidence type="ECO:0000259" key="3">
    <source>
        <dbReference type="Pfam" id="PF17853"/>
    </source>
</evidence>
<evidence type="ECO:0000259" key="2">
    <source>
        <dbReference type="Pfam" id="PF13556"/>
    </source>
</evidence>
<evidence type="ECO:0000313" key="5">
    <source>
        <dbReference type="Proteomes" id="UP000035648"/>
    </source>
</evidence>
<dbReference type="EMBL" id="CP011213">
    <property type="protein sequence ID" value="AKM82031.1"/>
    <property type="molecule type" value="Genomic_DNA"/>
</dbReference>
<dbReference type="InterPro" id="IPR042070">
    <property type="entry name" value="PucR_C-HTH_sf"/>
</dbReference>
<dbReference type="Proteomes" id="UP000035648">
    <property type="component" value="Chromosome"/>
</dbReference>
<reference evidence="4 5" key="1">
    <citation type="journal article" date="2015" name="Nature">
        <title>rRNA introns, odd ribosomes, and small enigmatic genomes across a large radiation of phyla.</title>
        <authorList>
            <person name="Brown C.T."/>
            <person name="Hug L.A."/>
            <person name="Thomas B.C."/>
            <person name="Sharon I."/>
            <person name="Castelle C.J."/>
            <person name="Singh A."/>
            <person name="Wilkins M.J."/>
            <person name="Williams K.H."/>
            <person name="Banfield J.F."/>
        </authorList>
    </citation>
    <scope>NUCLEOTIDE SEQUENCE [LARGE SCALE GENOMIC DNA]</scope>
</reference>
<feature type="domain" description="CdaR GGDEF-like" evidence="3">
    <location>
        <begin position="126"/>
        <end position="261"/>
    </location>
</feature>
<gene>
    <name evidence="4" type="ORF">UT28_C0001G0220</name>
</gene>
<dbReference type="PANTHER" id="PTHR33744">
    <property type="entry name" value="CARBOHYDRATE DIACID REGULATOR"/>
    <property type="match status" value="1"/>
</dbReference>
<dbReference type="STRING" id="1618337.UT28_C0001G0220"/>
<dbReference type="PANTHER" id="PTHR33744:SF1">
    <property type="entry name" value="DNA-BINDING TRANSCRIPTIONAL ACTIVATOR ADER"/>
    <property type="match status" value="1"/>
</dbReference>
<evidence type="ECO:0000313" key="4">
    <source>
        <dbReference type="EMBL" id="AKM82031.1"/>
    </source>
</evidence>
<dbReference type="Gene3D" id="1.10.10.2840">
    <property type="entry name" value="PucR C-terminal helix-turn-helix domain"/>
    <property type="match status" value="1"/>
</dbReference>
<evidence type="ECO:0000256" key="1">
    <source>
        <dbReference type="ARBA" id="ARBA00006754"/>
    </source>
</evidence>
<dbReference type="InterPro" id="IPR041522">
    <property type="entry name" value="CdaR_GGDEF"/>
</dbReference>
<name>A0A0G4B255_9BACT</name>
<dbReference type="Pfam" id="PF17853">
    <property type="entry name" value="GGDEF_2"/>
    <property type="match status" value="1"/>
</dbReference>
<accession>A0A0G4B255</accession>